<dbReference type="WBParaSite" id="PSAMB.scaffold4032size15936.g23214.t1">
    <property type="protein sequence ID" value="PSAMB.scaffold4032size15936.g23214.t1"/>
    <property type="gene ID" value="PSAMB.scaffold4032size15936.g23214"/>
</dbReference>
<evidence type="ECO:0000256" key="2">
    <source>
        <dbReference type="ARBA" id="ARBA00004245"/>
    </source>
</evidence>
<dbReference type="GO" id="GO:0016012">
    <property type="term" value="C:sarcoglycan complex"/>
    <property type="evidence" value="ECO:0007669"/>
    <property type="project" value="InterPro"/>
</dbReference>
<keyword evidence="17" id="KW-1185">Reference proteome</keyword>
<comment type="subcellular location">
    <subcellularLocation>
        <location evidence="3">Cell membrane</location>
        <location evidence="3">Sarcolemma</location>
        <topology evidence="3">Single-pass type II membrane protein</topology>
    </subcellularLocation>
    <subcellularLocation>
        <location evidence="2">Cytoplasm</location>
        <location evidence="2">Cytoskeleton</location>
    </subcellularLocation>
</comment>
<dbReference type="GO" id="GO:0042383">
    <property type="term" value="C:sarcolemma"/>
    <property type="evidence" value="ECO:0007669"/>
    <property type="project" value="UniProtKB-SubCell"/>
</dbReference>
<evidence type="ECO:0000256" key="7">
    <source>
        <dbReference type="ARBA" id="ARBA00022490"/>
    </source>
</evidence>
<evidence type="ECO:0000256" key="3">
    <source>
        <dbReference type="ARBA" id="ARBA00004274"/>
    </source>
</evidence>
<evidence type="ECO:0000256" key="6">
    <source>
        <dbReference type="ARBA" id="ARBA00022475"/>
    </source>
</evidence>
<evidence type="ECO:0000256" key="1">
    <source>
        <dbReference type="ARBA" id="ARBA00002860"/>
    </source>
</evidence>
<keyword evidence="11 16" id="KW-0472">Membrane</keyword>
<evidence type="ECO:0000256" key="8">
    <source>
        <dbReference type="ARBA" id="ARBA00022692"/>
    </source>
</evidence>
<dbReference type="Pfam" id="PF04790">
    <property type="entry name" value="Sarcoglycan_1"/>
    <property type="match status" value="1"/>
</dbReference>
<evidence type="ECO:0000256" key="5">
    <source>
        <dbReference type="ARBA" id="ARBA00015329"/>
    </source>
</evidence>
<evidence type="ECO:0000313" key="18">
    <source>
        <dbReference type="WBParaSite" id="PSAMB.scaffold4032size15936.g23214.t1"/>
    </source>
</evidence>
<dbReference type="GO" id="GO:0005856">
    <property type="term" value="C:cytoskeleton"/>
    <property type="evidence" value="ECO:0007669"/>
    <property type="project" value="UniProtKB-SubCell"/>
</dbReference>
<dbReference type="InterPro" id="IPR006875">
    <property type="entry name" value="Sarcoglycan"/>
</dbReference>
<keyword evidence="9" id="KW-0735">Signal-anchor</keyword>
<proteinExistence type="inferred from homology"/>
<dbReference type="AlphaFoldDB" id="A0A914WF02"/>
<evidence type="ECO:0000256" key="10">
    <source>
        <dbReference type="ARBA" id="ARBA00022989"/>
    </source>
</evidence>
<evidence type="ECO:0000313" key="17">
    <source>
        <dbReference type="Proteomes" id="UP000887566"/>
    </source>
</evidence>
<keyword evidence="8 16" id="KW-0812">Transmembrane</keyword>
<evidence type="ECO:0000256" key="12">
    <source>
        <dbReference type="ARBA" id="ARBA00023157"/>
    </source>
</evidence>
<feature type="transmembrane region" description="Helical" evidence="16">
    <location>
        <begin position="59"/>
        <end position="87"/>
    </location>
</feature>
<accession>A0A914WF02</accession>
<dbReference type="GO" id="GO:0007517">
    <property type="term" value="P:muscle organ development"/>
    <property type="evidence" value="ECO:0007669"/>
    <property type="project" value="InterPro"/>
</dbReference>
<comment type="function">
    <text evidence="1">Component of the sarcoglycan complex, a subcomplex of the dystrophin-glycoprotein complex which forms a link between the F-actin cytoskeleton and the extracellular matrix.</text>
</comment>
<keyword evidence="7" id="KW-0963">Cytoplasm</keyword>
<evidence type="ECO:0000256" key="16">
    <source>
        <dbReference type="SAM" id="Phobius"/>
    </source>
</evidence>
<keyword evidence="12" id="KW-1015">Disulfide bond</keyword>
<evidence type="ECO:0000256" key="9">
    <source>
        <dbReference type="ARBA" id="ARBA00022968"/>
    </source>
</evidence>
<dbReference type="InterPro" id="IPR027659">
    <property type="entry name" value="Sgcb"/>
</dbReference>
<reference evidence="18" key="1">
    <citation type="submission" date="2022-11" db="UniProtKB">
        <authorList>
            <consortium name="WormBaseParasite"/>
        </authorList>
    </citation>
    <scope>IDENTIFICATION</scope>
</reference>
<evidence type="ECO:0000256" key="11">
    <source>
        <dbReference type="ARBA" id="ARBA00023136"/>
    </source>
</evidence>
<protein>
    <recommendedName>
        <fullName evidence="5">Beta-sarcoglycan</fullName>
    </recommendedName>
</protein>
<dbReference type="PANTHER" id="PTHR21142:SF2">
    <property type="entry name" value="BETA-SARCOGLYCAN"/>
    <property type="match status" value="1"/>
</dbReference>
<keyword evidence="13" id="KW-0325">Glycoprotein</keyword>
<keyword evidence="14" id="KW-0206">Cytoskeleton</keyword>
<dbReference type="Proteomes" id="UP000887566">
    <property type="component" value="Unplaced"/>
</dbReference>
<comment type="subunit">
    <text evidence="15">Cross-link to form 2 major subcomplexes: one consisting of SGCB, SGCD and SGCG and the other consisting of SGCB and SGCD. The association between SGCB and SGCG is particularly strong while SGCA is loosely associated with the other sarcoglycans.</text>
</comment>
<comment type="similarity">
    <text evidence="4">Belongs to the sarcoglycan beta/delta/gamma/zeta family.</text>
</comment>
<organism evidence="17 18">
    <name type="scientific">Plectus sambesii</name>
    <dbReference type="NCBI Taxonomy" id="2011161"/>
    <lineage>
        <taxon>Eukaryota</taxon>
        <taxon>Metazoa</taxon>
        <taxon>Ecdysozoa</taxon>
        <taxon>Nematoda</taxon>
        <taxon>Chromadorea</taxon>
        <taxon>Plectida</taxon>
        <taxon>Plectina</taxon>
        <taxon>Plectoidea</taxon>
        <taxon>Plectidae</taxon>
        <taxon>Plectus</taxon>
    </lineage>
</organism>
<evidence type="ECO:0000256" key="13">
    <source>
        <dbReference type="ARBA" id="ARBA00023180"/>
    </source>
</evidence>
<name>A0A914WF02_9BILA</name>
<evidence type="ECO:0000256" key="4">
    <source>
        <dbReference type="ARBA" id="ARBA00007574"/>
    </source>
</evidence>
<evidence type="ECO:0000256" key="15">
    <source>
        <dbReference type="ARBA" id="ARBA00026041"/>
    </source>
</evidence>
<keyword evidence="6" id="KW-1003">Cell membrane</keyword>
<keyword evidence="10 16" id="KW-1133">Transmembrane helix</keyword>
<evidence type="ECO:0000256" key="14">
    <source>
        <dbReference type="ARBA" id="ARBA00023212"/>
    </source>
</evidence>
<dbReference type="PANTHER" id="PTHR21142">
    <property type="entry name" value="SARCOGLYCANS"/>
    <property type="match status" value="1"/>
</dbReference>
<sequence length="322" mass="35663">MSTKLTPESAGLIGPTYARPATRLDYAQRGYDDTADYSAGYVSASRSSLQQTGLRGKKLWAVIACLCILWILALFAFFCNIFIIAFLRMNHRGMESMQFHTYEDPKTGESEHVVQFTSEVDLGTVITHHGTIFGHKERDLNVEGSRVLLSSNKTQSGKPAQLILQEGRCRIENVDDFLVLDLNTRRPLFSALHPLVELGKNIKQVATNQIITNKVRAPLDDHLLFQVTDLSFRGNQGNKFSAKRINMTAKNGIRMTTTKDGSVRLTSGRGFYLTEARHLPLSSSPSLSASVDGYRLCACITSNRLFIVPGNKPCDIDSSACP</sequence>